<keyword evidence="15" id="KW-1185">Reference proteome</keyword>
<keyword evidence="10 13" id="KW-0472">Membrane</keyword>
<dbReference type="GeneID" id="106156722"/>
<dbReference type="GO" id="GO:0045211">
    <property type="term" value="C:postsynaptic membrane"/>
    <property type="evidence" value="ECO:0007669"/>
    <property type="project" value="TreeGrafter"/>
</dbReference>
<dbReference type="PRINTS" id="PR00169">
    <property type="entry name" value="KCHANNEL"/>
</dbReference>
<evidence type="ECO:0000256" key="6">
    <source>
        <dbReference type="ARBA" id="ARBA00022882"/>
    </source>
</evidence>
<dbReference type="InterPro" id="IPR028325">
    <property type="entry name" value="VG_K_chnl"/>
</dbReference>
<keyword evidence="9" id="KW-0406">Ion transport</keyword>
<evidence type="ECO:0000313" key="15">
    <source>
        <dbReference type="Proteomes" id="UP000085678"/>
    </source>
</evidence>
<dbReference type="GO" id="GO:0032809">
    <property type="term" value="C:neuronal cell body membrane"/>
    <property type="evidence" value="ECO:0007669"/>
    <property type="project" value="TreeGrafter"/>
</dbReference>
<gene>
    <name evidence="16 17 18 19" type="primary">LOC106156722</name>
</gene>
<evidence type="ECO:0000256" key="13">
    <source>
        <dbReference type="SAM" id="Phobius"/>
    </source>
</evidence>
<dbReference type="PRINTS" id="PR01491">
    <property type="entry name" value="KVCHANNEL"/>
</dbReference>
<dbReference type="GO" id="GO:0001508">
    <property type="term" value="P:action potential"/>
    <property type="evidence" value="ECO:0007669"/>
    <property type="project" value="TreeGrafter"/>
</dbReference>
<feature type="transmembrane region" description="Helical" evidence="13">
    <location>
        <begin position="274"/>
        <end position="292"/>
    </location>
</feature>
<evidence type="ECO:0000313" key="18">
    <source>
        <dbReference type="RefSeq" id="XP_013387574.1"/>
    </source>
</evidence>
<evidence type="ECO:0000256" key="4">
    <source>
        <dbReference type="ARBA" id="ARBA00022692"/>
    </source>
</evidence>
<name>A0A1S3HNF8_LINAN</name>
<keyword evidence="4 13" id="KW-0812">Transmembrane</keyword>
<dbReference type="InterPro" id="IPR005821">
    <property type="entry name" value="Ion_trans_dom"/>
</dbReference>
<dbReference type="Gene3D" id="1.10.287.70">
    <property type="match status" value="1"/>
</dbReference>
<keyword evidence="8 13" id="KW-1133">Transmembrane helix</keyword>
<evidence type="ECO:0000313" key="17">
    <source>
        <dbReference type="RefSeq" id="XP_013387573.1"/>
    </source>
</evidence>
<dbReference type="InterPro" id="IPR003968">
    <property type="entry name" value="K_chnl_volt-dep_Kv"/>
</dbReference>
<dbReference type="Proteomes" id="UP000085678">
    <property type="component" value="Unplaced"/>
</dbReference>
<dbReference type="InterPro" id="IPR003974">
    <property type="entry name" value="K_chnl_volt-dep_Kv3"/>
</dbReference>
<dbReference type="GO" id="GO:0042734">
    <property type="term" value="C:presynaptic membrane"/>
    <property type="evidence" value="ECO:0007669"/>
    <property type="project" value="TreeGrafter"/>
</dbReference>
<dbReference type="InterPro" id="IPR027359">
    <property type="entry name" value="Volt_channel_dom_sf"/>
</dbReference>
<evidence type="ECO:0000256" key="11">
    <source>
        <dbReference type="ARBA" id="ARBA00023303"/>
    </source>
</evidence>
<dbReference type="GO" id="GO:0005251">
    <property type="term" value="F:delayed rectifier potassium channel activity"/>
    <property type="evidence" value="ECO:0007669"/>
    <property type="project" value="TreeGrafter"/>
</dbReference>
<dbReference type="RefSeq" id="XP_013387572.1">
    <property type="nucleotide sequence ID" value="XM_013532118.1"/>
</dbReference>
<evidence type="ECO:0000256" key="2">
    <source>
        <dbReference type="ARBA" id="ARBA00022448"/>
    </source>
</evidence>
<dbReference type="PANTHER" id="PTHR11537">
    <property type="entry name" value="VOLTAGE-GATED POTASSIUM CHANNEL"/>
    <property type="match status" value="1"/>
</dbReference>
<evidence type="ECO:0000256" key="1">
    <source>
        <dbReference type="ARBA" id="ARBA00004141"/>
    </source>
</evidence>
<dbReference type="SUPFAM" id="SSF81324">
    <property type="entry name" value="Voltage-gated potassium channels"/>
    <property type="match status" value="1"/>
</dbReference>
<feature type="compositionally biased region" description="Polar residues" evidence="12">
    <location>
        <begin position="464"/>
        <end position="489"/>
    </location>
</feature>
<dbReference type="RefSeq" id="XP_013387573.1">
    <property type="nucleotide sequence ID" value="XM_013532119.1"/>
</dbReference>
<evidence type="ECO:0000313" key="19">
    <source>
        <dbReference type="RefSeq" id="XP_013387575.1"/>
    </source>
</evidence>
<dbReference type="GO" id="GO:0008076">
    <property type="term" value="C:voltage-gated potassium channel complex"/>
    <property type="evidence" value="ECO:0007669"/>
    <property type="project" value="InterPro"/>
</dbReference>
<reference evidence="16 17" key="1">
    <citation type="submission" date="2025-04" db="UniProtKB">
        <authorList>
            <consortium name="RefSeq"/>
        </authorList>
    </citation>
    <scope>IDENTIFICATION</scope>
    <source>
        <tissue evidence="16 17">Gonads</tissue>
    </source>
</reference>
<comment type="subcellular location">
    <subcellularLocation>
        <location evidence="1">Membrane</location>
        <topology evidence="1">Multi-pass membrane protein</topology>
    </subcellularLocation>
</comment>
<dbReference type="RefSeq" id="XP_013387575.1">
    <property type="nucleotide sequence ID" value="XM_013532121.1"/>
</dbReference>
<dbReference type="RefSeq" id="XP_013387574.1">
    <property type="nucleotide sequence ID" value="XM_013532120.1"/>
</dbReference>
<dbReference type="OrthoDB" id="10025005at2759"/>
<evidence type="ECO:0000259" key="14">
    <source>
        <dbReference type="SMART" id="SM00225"/>
    </source>
</evidence>
<keyword evidence="7" id="KW-0630">Potassium</keyword>
<proteinExistence type="predicted"/>
<feature type="transmembrane region" description="Helical" evidence="13">
    <location>
        <begin position="248"/>
        <end position="267"/>
    </location>
</feature>
<protein>
    <submittedName>
        <fullName evidence="16 17">Potassium voltage-gated channel protein Shaw-like</fullName>
    </submittedName>
</protein>
<dbReference type="SUPFAM" id="SSF54695">
    <property type="entry name" value="POZ domain"/>
    <property type="match status" value="1"/>
</dbReference>
<feature type="transmembrane region" description="Helical" evidence="13">
    <location>
        <begin position="345"/>
        <end position="369"/>
    </location>
</feature>
<feature type="region of interest" description="Disordered" evidence="12">
    <location>
        <begin position="449"/>
        <end position="489"/>
    </location>
</feature>
<evidence type="ECO:0000256" key="12">
    <source>
        <dbReference type="SAM" id="MobiDB-lite"/>
    </source>
</evidence>
<dbReference type="SMART" id="SM00225">
    <property type="entry name" value="BTB"/>
    <property type="match status" value="1"/>
</dbReference>
<organism evidence="15 16">
    <name type="scientific">Lingula anatina</name>
    <name type="common">Brachiopod</name>
    <name type="synonym">Lingula unguis</name>
    <dbReference type="NCBI Taxonomy" id="7574"/>
    <lineage>
        <taxon>Eukaryota</taxon>
        <taxon>Metazoa</taxon>
        <taxon>Spiralia</taxon>
        <taxon>Lophotrochozoa</taxon>
        <taxon>Brachiopoda</taxon>
        <taxon>Linguliformea</taxon>
        <taxon>Lingulata</taxon>
        <taxon>Lingulida</taxon>
        <taxon>Linguloidea</taxon>
        <taxon>Lingulidae</taxon>
        <taxon>Lingula</taxon>
    </lineage>
</organism>
<dbReference type="GO" id="GO:0043679">
    <property type="term" value="C:axon terminus"/>
    <property type="evidence" value="ECO:0007669"/>
    <property type="project" value="TreeGrafter"/>
</dbReference>
<dbReference type="GO" id="GO:0051260">
    <property type="term" value="P:protein homooligomerization"/>
    <property type="evidence" value="ECO:0007669"/>
    <property type="project" value="InterPro"/>
</dbReference>
<feature type="transmembrane region" description="Helical" evidence="13">
    <location>
        <begin position="409"/>
        <end position="438"/>
    </location>
</feature>
<keyword evidence="2" id="KW-0813">Transport</keyword>
<dbReference type="Pfam" id="PF02214">
    <property type="entry name" value="BTB_2"/>
    <property type="match status" value="1"/>
</dbReference>
<evidence type="ECO:0000256" key="10">
    <source>
        <dbReference type="ARBA" id="ARBA00023136"/>
    </source>
</evidence>
<dbReference type="Pfam" id="PF00520">
    <property type="entry name" value="Ion_trans"/>
    <property type="match status" value="1"/>
</dbReference>
<keyword evidence="6" id="KW-0851">Voltage-gated channel</keyword>
<dbReference type="STRING" id="7574.A0A1S3HNF8"/>
<dbReference type="InterPro" id="IPR003131">
    <property type="entry name" value="T1-type_BTB"/>
</dbReference>
<evidence type="ECO:0000313" key="16">
    <source>
        <dbReference type="RefSeq" id="XP_013387572.1"/>
    </source>
</evidence>
<dbReference type="Gene3D" id="1.20.120.350">
    <property type="entry name" value="Voltage-gated potassium channels. Chain C"/>
    <property type="match status" value="1"/>
</dbReference>
<keyword evidence="3" id="KW-0633">Potassium transport</keyword>
<feature type="domain" description="BTB" evidence="14">
    <location>
        <begin position="18"/>
        <end position="118"/>
    </location>
</feature>
<evidence type="ECO:0000256" key="3">
    <source>
        <dbReference type="ARBA" id="ARBA00022538"/>
    </source>
</evidence>
<evidence type="ECO:0000256" key="9">
    <source>
        <dbReference type="ARBA" id="ARBA00023065"/>
    </source>
</evidence>
<dbReference type="Gene3D" id="3.30.710.10">
    <property type="entry name" value="Potassium Channel Kv1.1, Chain A"/>
    <property type="match status" value="1"/>
</dbReference>
<dbReference type="FunFam" id="1.10.287.70:FF:000028">
    <property type="entry name" value="potassium voltage-gated channel subfamily D member 3"/>
    <property type="match status" value="1"/>
</dbReference>
<sequence>MSLKVTGTPDGEAGVYGGTVRLNVGGSIHEVSLHTLQNKATGLLADKEELMRYYRPAKEDYFFDRHPGIFCAILNFYRTGELHVPLDTCGPAMKNELEFWGIDENEVVECCWVNYSNFQEQKASLAKFDSFLGKDMEVQENRKASKWETTRRKVWNYLDNPSSSLGAKVYLSVSLFFVIVSILVFAMDTHEAFRIKPGDPEWENLLSIFHVDDQTYQEIMYEYNDLANKTSAANANESYSLLHPAMEIINVICACFFTFELVMRFIFCPRKCRFFLEPLTIIDLIAVVPFYIELIMNISNPKELFTHSVLDFIHILQIARVFRIFRLAKSYVGMKVILYSLKESLAEIALTLVILCISMLIFSSLMFFADNINNPACQYPDIPTTLWWSIITLTTVGYGDFYPTSGPGYVVGAIAAFCGVLLLALTIPIIVSNFFLYYSHSRVRPKKHKKDKLEECDSRHGSVETLSRQTPQNNNGQRPSITKVTPCES</sequence>
<dbReference type="InterPro" id="IPR011333">
    <property type="entry name" value="SKP1/BTB/POZ_sf"/>
</dbReference>
<evidence type="ECO:0000256" key="5">
    <source>
        <dbReference type="ARBA" id="ARBA00022826"/>
    </source>
</evidence>
<evidence type="ECO:0000256" key="7">
    <source>
        <dbReference type="ARBA" id="ARBA00022958"/>
    </source>
</evidence>
<keyword evidence="11" id="KW-0407">Ion channel</keyword>
<dbReference type="PRINTS" id="PR01498">
    <property type="entry name" value="SHAWCHANNEL"/>
</dbReference>
<keyword evidence="5" id="KW-0631">Potassium channel</keyword>
<dbReference type="GO" id="GO:0032590">
    <property type="term" value="C:dendrite membrane"/>
    <property type="evidence" value="ECO:0007669"/>
    <property type="project" value="TreeGrafter"/>
</dbReference>
<dbReference type="AlphaFoldDB" id="A0A1S3HNF8"/>
<dbReference type="KEGG" id="lak:106156722"/>
<evidence type="ECO:0000256" key="8">
    <source>
        <dbReference type="ARBA" id="ARBA00022989"/>
    </source>
</evidence>
<feature type="compositionally biased region" description="Basic and acidic residues" evidence="12">
    <location>
        <begin position="451"/>
        <end position="462"/>
    </location>
</feature>
<dbReference type="InterPro" id="IPR000210">
    <property type="entry name" value="BTB/POZ_dom"/>
</dbReference>
<accession>A0A1S3HNF8</accession>
<feature type="transmembrane region" description="Helical" evidence="13">
    <location>
        <begin position="169"/>
        <end position="187"/>
    </location>
</feature>
<dbReference type="PANTHER" id="PTHR11537:SF252">
    <property type="entry name" value="POTASSIUM VOLTAGE-GATED CHANNEL PROTEIN SHAW"/>
    <property type="match status" value="1"/>
</dbReference>